<dbReference type="EMBL" id="ABEU02000025">
    <property type="protein sequence ID" value="PNR27449.1"/>
    <property type="molecule type" value="Genomic_DNA"/>
</dbReference>
<reference evidence="5 7" key="2">
    <citation type="journal article" date="2018" name="Plant J.">
        <title>The Physcomitrella patens chromosome-scale assembly reveals moss genome structure and evolution.</title>
        <authorList>
            <person name="Lang D."/>
            <person name="Ullrich K.K."/>
            <person name="Murat F."/>
            <person name="Fuchs J."/>
            <person name="Jenkins J."/>
            <person name="Haas F.B."/>
            <person name="Piednoel M."/>
            <person name="Gundlach H."/>
            <person name="Van Bel M."/>
            <person name="Meyberg R."/>
            <person name="Vives C."/>
            <person name="Morata J."/>
            <person name="Symeonidi A."/>
            <person name="Hiss M."/>
            <person name="Muchero W."/>
            <person name="Kamisugi Y."/>
            <person name="Saleh O."/>
            <person name="Blanc G."/>
            <person name="Decker E.L."/>
            <person name="van Gessel N."/>
            <person name="Grimwood J."/>
            <person name="Hayes R.D."/>
            <person name="Graham S.W."/>
            <person name="Gunter L.E."/>
            <person name="McDaniel S.F."/>
            <person name="Hoernstein S.N.W."/>
            <person name="Larsson A."/>
            <person name="Li F.W."/>
            <person name="Perroud P.F."/>
            <person name="Phillips J."/>
            <person name="Ranjan P."/>
            <person name="Rokshar D.S."/>
            <person name="Rothfels C.J."/>
            <person name="Schneider L."/>
            <person name="Shu S."/>
            <person name="Stevenson D.W."/>
            <person name="Thummler F."/>
            <person name="Tillich M."/>
            <person name="Villarreal Aguilar J.C."/>
            <person name="Widiez T."/>
            <person name="Wong G.K."/>
            <person name="Wymore A."/>
            <person name="Zhang Y."/>
            <person name="Zimmer A.D."/>
            <person name="Quatrano R.S."/>
            <person name="Mayer K.F.X."/>
            <person name="Goodstein D."/>
            <person name="Casacuberta J.M."/>
            <person name="Vandepoele K."/>
            <person name="Reski R."/>
            <person name="Cuming A.C."/>
            <person name="Tuskan G.A."/>
            <person name="Maumus F."/>
            <person name="Salse J."/>
            <person name="Schmutz J."/>
            <person name="Rensing S.A."/>
        </authorList>
    </citation>
    <scope>NUCLEOTIDE SEQUENCE [LARGE SCALE GENOMIC DNA]</scope>
    <source>
        <strain evidence="6 7">cv. Gransden 2004</strain>
    </source>
</reference>
<dbReference type="GO" id="GO:0046983">
    <property type="term" value="F:protein dimerization activity"/>
    <property type="evidence" value="ECO:0007669"/>
    <property type="project" value="InterPro"/>
</dbReference>
<evidence type="ECO:0000256" key="2">
    <source>
        <dbReference type="ARBA" id="ARBA00023242"/>
    </source>
</evidence>
<gene>
    <name evidence="6" type="primary">LOC112277294</name>
    <name evidence="5" type="ORF">PHYPA_029601</name>
</gene>
<dbReference type="RefSeq" id="XP_024365200.1">
    <property type="nucleotide sequence ID" value="XM_024509432.2"/>
</dbReference>
<feature type="compositionally biased region" description="Acidic residues" evidence="3">
    <location>
        <begin position="23"/>
        <end position="39"/>
    </location>
</feature>
<dbReference type="Gene3D" id="4.10.280.10">
    <property type="entry name" value="Helix-loop-helix DNA-binding domain"/>
    <property type="match status" value="1"/>
</dbReference>
<keyword evidence="7" id="KW-1185">Reference proteome</keyword>
<evidence type="ECO:0000313" key="6">
    <source>
        <dbReference type="EnsemblPlants" id="Pp3c25_5110V3.1"/>
    </source>
</evidence>
<dbReference type="EnsemblPlants" id="Pp3c25_5110V3.2">
    <property type="protein sequence ID" value="Pp3c25_5110V3.2"/>
    <property type="gene ID" value="Pp3c25_5110"/>
</dbReference>
<dbReference type="CDD" id="cd04873">
    <property type="entry name" value="ACT_UUR-ACR-like"/>
    <property type="match status" value="1"/>
</dbReference>
<dbReference type="STRING" id="3218.A0A2K1IDU3"/>
<dbReference type="InterPro" id="IPR054502">
    <property type="entry name" value="bHLH-TF_ACT-like_plant"/>
</dbReference>
<dbReference type="PaxDb" id="3218-PP1S412_42V6.1"/>
<evidence type="ECO:0000256" key="3">
    <source>
        <dbReference type="SAM" id="MobiDB-lite"/>
    </source>
</evidence>
<comment type="subcellular location">
    <subcellularLocation>
        <location evidence="1">Nucleus</location>
    </subcellularLocation>
</comment>
<dbReference type="InterPro" id="IPR002912">
    <property type="entry name" value="ACT_dom"/>
</dbReference>
<dbReference type="Gramene" id="Pp3c25_5110V3.1">
    <property type="protein sequence ID" value="Pp3c25_5110V3.1"/>
    <property type="gene ID" value="Pp3c25_5110"/>
</dbReference>
<dbReference type="GO" id="GO:0043565">
    <property type="term" value="F:sequence-specific DNA binding"/>
    <property type="evidence" value="ECO:0000318"/>
    <property type="project" value="GO_Central"/>
</dbReference>
<dbReference type="Proteomes" id="UP000006727">
    <property type="component" value="Chromosome 25"/>
</dbReference>
<dbReference type="OrthoDB" id="1917523at2759"/>
<keyword evidence="2" id="KW-0539">Nucleus</keyword>
<dbReference type="AlphaFoldDB" id="A0A2K1IDU3"/>
<dbReference type="PROSITE" id="PS51671">
    <property type="entry name" value="ACT"/>
    <property type="match status" value="1"/>
</dbReference>
<dbReference type="InterPro" id="IPR051358">
    <property type="entry name" value="TF_AMS/ICE1/BHLH6-like"/>
</dbReference>
<proteinExistence type="predicted"/>
<dbReference type="Gramene" id="Pp3c25_5110V3.2">
    <property type="protein sequence ID" value="Pp3c25_5110V3.2"/>
    <property type="gene ID" value="Pp3c25_5110"/>
</dbReference>
<dbReference type="GO" id="GO:0005634">
    <property type="term" value="C:nucleus"/>
    <property type="evidence" value="ECO:0000318"/>
    <property type="project" value="GO_Central"/>
</dbReference>
<dbReference type="SUPFAM" id="SSF47459">
    <property type="entry name" value="HLH, helix-loop-helix DNA-binding domain"/>
    <property type="match status" value="1"/>
</dbReference>
<evidence type="ECO:0000313" key="7">
    <source>
        <dbReference type="Proteomes" id="UP000006727"/>
    </source>
</evidence>
<reference evidence="6" key="3">
    <citation type="submission" date="2020-12" db="UniProtKB">
        <authorList>
            <consortium name="EnsemblPlants"/>
        </authorList>
    </citation>
    <scope>IDENTIFICATION</scope>
</reference>
<accession>A0A2K1IDU3</accession>
<sequence length="220" mass="24181">MAHGNGSSSHNSGEGAEQHTREIDEEYFSELDSADSENDEVPKAFETNIPRGSGKRTYGVIVNDLHAERRLKNAKLDEQLSFLRSILPGTTPGEEKASILMDAYQYIMKLQKCVDELNTELIPLSTASANMSAGNLIVGSLQEAPDTQSTRSASVCVSYQHPMVEVKREEGKLEVHIACMNRPGLLVDIMGALDSRRITVVHANIACRENAQLEALRLEV</sequence>
<dbReference type="InterPro" id="IPR036638">
    <property type="entry name" value="HLH_DNA-bd_sf"/>
</dbReference>
<name>A0A2K1IDU3_PHYPA</name>
<protein>
    <recommendedName>
        <fullName evidence="4">ACT domain-containing protein</fullName>
    </recommendedName>
</protein>
<dbReference type="EnsemblPlants" id="Pp3c25_5110V3.1">
    <property type="protein sequence ID" value="Pp3c25_5110V3.1"/>
    <property type="gene ID" value="Pp3c25_5110"/>
</dbReference>
<reference evidence="5 7" key="1">
    <citation type="journal article" date="2008" name="Science">
        <title>The Physcomitrella genome reveals evolutionary insights into the conquest of land by plants.</title>
        <authorList>
            <person name="Rensing S."/>
            <person name="Lang D."/>
            <person name="Zimmer A."/>
            <person name="Terry A."/>
            <person name="Salamov A."/>
            <person name="Shapiro H."/>
            <person name="Nishiyama T."/>
            <person name="Perroud P.-F."/>
            <person name="Lindquist E."/>
            <person name="Kamisugi Y."/>
            <person name="Tanahashi T."/>
            <person name="Sakakibara K."/>
            <person name="Fujita T."/>
            <person name="Oishi K."/>
            <person name="Shin-I T."/>
            <person name="Kuroki Y."/>
            <person name="Toyoda A."/>
            <person name="Suzuki Y."/>
            <person name="Hashimoto A."/>
            <person name="Yamaguchi K."/>
            <person name="Sugano A."/>
            <person name="Kohara Y."/>
            <person name="Fujiyama A."/>
            <person name="Anterola A."/>
            <person name="Aoki S."/>
            <person name="Ashton N."/>
            <person name="Barbazuk W.B."/>
            <person name="Barker E."/>
            <person name="Bennetzen J."/>
            <person name="Bezanilla M."/>
            <person name="Blankenship R."/>
            <person name="Cho S.H."/>
            <person name="Dutcher S."/>
            <person name="Estelle M."/>
            <person name="Fawcett J.A."/>
            <person name="Gundlach H."/>
            <person name="Hanada K."/>
            <person name="Heyl A."/>
            <person name="Hicks K.A."/>
            <person name="Hugh J."/>
            <person name="Lohr M."/>
            <person name="Mayer K."/>
            <person name="Melkozernov A."/>
            <person name="Murata T."/>
            <person name="Nelson D."/>
            <person name="Pils B."/>
            <person name="Prigge M."/>
            <person name="Reiss B."/>
            <person name="Renner T."/>
            <person name="Rombauts S."/>
            <person name="Rushton P."/>
            <person name="Sanderfoot A."/>
            <person name="Schween G."/>
            <person name="Shiu S.-H."/>
            <person name="Stueber K."/>
            <person name="Theodoulou F.L."/>
            <person name="Tu H."/>
            <person name="Van de Peer Y."/>
            <person name="Verrier P.J."/>
            <person name="Waters E."/>
            <person name="Wood A."/>
            <person name="Yang L."/>
            <person name="Cove D."/>
            <person name="Cuming A."/>
            <person name="Hasebe M."/>
            <person name="Lucas S."/>
            <person name="Mishler D.B."/>
            <person name="Reski R."/>
            <person name="Grigoriev I."/>
            <person name="Quatrano R.S."/>
            <person name="Boore J.L."/>
        </authorList>
    </citation>
    <scope>NUCLEOTIDE SEQUENCE [LARGE SCALE GENOMIC DNA]</scope>
    <source>
        <strain evidence="6 7">cv. Gransden 2004</strain>
    </source>
</reference>
<evidence type="ECO:0000256" key="1">
    <source>
        <dbReference type="ARBA" id="ARBA00004123"/>
    </source>
</evidence>
<organism evidence="5">
    <name type="scientific">Physcomitrium patens</name>
    <name type="common">Spreading-leaved earth moss</name>
    <name type="synonym">Physcomitrella patens</name>
    <dbReference type="NCBI Taxonomy" id="3218"/>
    <lineage>
        <taxon>Eukaryota</taxon>
        <taxon>Viridiplantae</taxon>
        <taxon>Streptophyta</taxon>
        <taxon>Embryophyta</taxon>
        <taxon>Bryophyta</taxon>
        <taxon>Bryophytina</taxon>
        <taxon>Bryopsida</taxon>
        <taxon>Funariidae</taxon>
        <taxon>Funariales</taxon>
        <taxon>Funariaceae</taxon>
        <taxon>Physcomitrium</taxon>
    </lineage>
</organism>
<feature type="domain" description="ACT" evidence="4">
    <location>
        <begin position="174"/>
        <end position="220"/>
    </location>
</feature>
<dbReference type="GeneID" id="112277294"/>
<dbReference type="PANTHER" id="PTHR31945">
    <property type="entry name" value="TRANSCRIPTION FACTOR SCREAM2-RELATED"/>
    <property type="match status" value="1"/>
</dbReference>
<dbReference type="PANTHER" id="PTHR31945:SF11">
    <property type="entry name" value="TRANSCRIPTION FACTOR ABORTED MICROSPORES"/>
    <property type="match status" value="1"/>
</dbReference>
<dbReference type="GO" id="GO:0003700">
    <property type="term" value="F:DNA-binding transcription factor activity"/>
    <property type="evidence" value="ECO:0000318"/>
    <property type="project" value="GO_Central"/>
</dbReference>
<feature type="region of interest" description="Disordered" evidence="3">
    <location>
        <begin position="1"/>
        <end position="50"/>
    </location>
</feature>
<evidence type="ECO:0000259" key="4">
    <source>
        <dbReference type="PROSITE" id="PS51671"/>
    </source>
</evidence>
<dbReference type="GO" id="GO:0006355">
    <property type="term" value="P:regulation of DNA-templated transcription"/>
    <property type="evidence" value="ECO:0000318"/>
    <property type="project" value="GO_Central"/>
</dbReference>
<dbReference type="Pfam" id="PF22754">
    <property type="entry name" value="bHLH-TF_ACT-like_plant"/>
    <property type="match status" value="1"/>
</dbReference>
<feature type="compositionally biased region" description="Low complexity" evidence="3">
    <location>
        <begin position="1"/>
        <end position="15"/>
    </location>
</feature>
<evidence type="ECO:0000313" key="5">
    <source>
        <dbReference type="EMBL" id="PNR27449.1"/>
    </source>
</evidence>